<feature type="domain" description="Bacterial Ig-like" evidence="3">
    <location>
        <begin position="238"/>
        <end position="321"/>
    </location>
</feature>
<feature type="region of interest" description="Disordered" evidence="1">
    <location>
        <begin position="104"/>
        <end position="171"/>
    </location>
</feature>
<feature type="domain" description="Bacterial Ig" evidence="2">
    <location>
        <begin position="62"/>
        <end position="128"/>
    </location>
</feature>
<feature type="domain" description="Bacterial Ig-like" evidence="3">
    <location>
        <begin position="353"/>
        <end position="434"/>
    </location>
</feature>
<evidence type="ECO:0000259" key="2">
    <source>
        <dbReference type="Pfam" id="PF17936"/>
    </source>
</evidence>
<dbReference type="AlphaFoldDB" id="A0A1H7WCI7"/>
<dbReference type="InterPro" id="IPR013783">
    <property type="entry name" value="Ig-like_fold"/>
</dbReference>
<keyword evidence="5" id="KW-1185">Reference proteome</keyword>
<dbReference type="Pfam" id="PF17936">
    <property type="entry name" value="Big_6"/>
    <property type="match status" value="2"/>
</dbReference>
<feature type="region of interest" description="Disordered" evidence="1">
    <location>
        <begin position="1"/>
        <end position="88"/>
    </location>
</feature>
<feature type="region of interest" description="Disordered" evidence="1">
    <location>
        <begin position="205"/>
        <end position="224"/>
    </location>
</feature>
<evidence type="ECO:0000313" key="4">
    <source>
        <dbReference type="EMBL" id="SEM19054.1"/>
    </source>
</evidence>
<reference evidence="5" key="1">
    <citation type="submission" date="2016-10" db="EMBL/GenBank/DDBJ databases">
        <authorList>
            <person name="Varghese N."/>
            <person name="Submissions S."/>
        </authorList>
    </citation>
    <scope>NUCLEOTIDE SEQUENCE [LARGE SCALE GENOMIC DNA]</scope>
    <source>
        <strain evidence="5">LMG 26416</strain>
    </source>
</reference>
<dbReference type="RefSeq" id="WP_177198002.1">
    <property type="nucleotide sequence ID" value="NZ_FOAJ01000037.1"/>
</dbReference>
<feature type="domain" description="Bacterial Ig-like" evidence="3">
    <location>
        <begin position="963"/>
        <end position="1054"/>
    </location>
</feature>
<feature type="compositionally biased region" description="Polar residues" evidence="1">
    <location>
        <begin position="35"/>
        <end position="44"/>
    </location>
</feature>
<dbReference type="NCBIfam" id="NF033510">
    <property type="entry name" value="Ca_tandemer"/>
    <property type="match status" value="7"/>
</dbReference>
<feature type="domain" description="Bacterial Ig" evidence="2">
    <location>
        <begin position="145"/>
        <end position="212"/>
    </location>
</feature>
<accession>A0A1H7WCI7</accession>
<dbReference type="Pfam" id="PF19077">
    <property type="entry name" value="Big_13"/>
    <property type="match status" value="7"/>
</dbReference>
<dbReference type="SUPFAM" id="SSF50939">
    <property type="entry name" value="Sialidases"/>
    <property type="match status" value="1"/>
</dbReference>
<feature type="non-terminal residue" evidence="4">
    <location>
        <position position="1"/>
    </location>
</feature>
<feature type="domain" description="Bacterial Ig-like" evidence="3">
    <location>
        <begin position="758"/>
        <end position="848"/>
    </location>
</feature>
<dbReference type="Proteomes" id="UP000199120">
    <property type="component" value="Unassembled WGS sequence"/>
</dbReference>
<dbReference type="InterPro" id="IPR041498">
    <property type="entry name" value="Big_6"/>
</dbReference>
<feature type="compositionally biased region" description="Polar residues" evidence="1">
    <location>
        <begin position="51"/>
        <end position="68"/>
    </location>
</feature>
<dbReference type="Gene3D" id="2.60.40.10">
    <property type="entry name" value="Immunoglobulins"/>
    <property type="match status" value="6"/>
</dbReference>
<feature type="domain" description="Bacterial Ig-like" evidence="3">
    <location>
        <begin position="555"/>
        <end position="638"/>
    </location>
</feature>
<feature type="compositionally biased region" description="Polar residues" evidence="1">
    <location>
        <begin position="115"/>
        <end position="127"/>
    </location>
</feature>
<gene>
    <name evidence="4" type="ORF">SAMN05192542_1371</name>
</gene>
<feature type="domain" description="Bacterial Ig-like" evidence="3">
    <location>
        <begin position="453"/>
        <end position="539"/>
    </location>
</feature>
<dbReference type="InterPro" id="IPR036278">
    <property type="entry name" value="Sialidase_sf"/>
</dbReference>
<feature type="non-terminal residue" evidence="4">
    <location>
        <position position="1244"/>
    </location>
</feature>
<name>A0A1H7WCI7_9BURK</name>
<feature type="compositionally biased region" description="Polar residues" evidence="1">
    <location>
        <begin position="134"/>
        <end position="151"/>
    </location>
</feature>
<dbReference type="EMBL" id="FOAJ01000037">
    <property type="protein sequence ID" value="SEM19054.1"/>
    <property type="molecule type" value="Genomic_DNA"/>
</dbReference>
<evidence type="ECO:0000313" key="5">
    <source>
        <dbReference type="Proteomes" id="UP000199120"/>
    </source>
</evidence>
<dbReference type="InterPro" id="IPR044016">
    <property type="entry name" value="Big_13"/>
</dbReference>
<dbReference type="STRING" id="416943.SAMN05445871_6265"/>
<protein>
    <submittedName>
        <fullName evidence="4">Ig-like domain (Group 3)</fullName>
    </submittedName>
</protein>
<feature type="domain" description="Bacterial Ig-like" evidence="3">
    <location>
        <begin position="659"/>
        <end position="744"/>
    </location>
</feature>
<dbReference type="Gene3D" id="3.30.420.430">
    <property type="match status" value="4"/>
</dbReference>
<evidence type="ECO:0000256" key="1">
    <source>
        <dbReference type="SAM" id="MobiDB-lite"/>
    </source>
</evidence>
<evidence type="ECO:0000259" key="3">
    <source>
        <dbReference type="Pfam" id="PF19077"/>
    </source>
</evidence>
<sequence>ITVERPDGTTVTTIVDENGHWEISPNPLPDGGSGTITETDPNGNSTGGITTGPSDQTPPDESQLTVDQNNGNGLGGTGTPGDTITVERPDGTTVTTIVDENGHWEIAPNPLPDGSTGTITETDPNGNSTGGITTGPSDQTPPDESQLTVDQNNGNGLGGTGTPGDTITVERPDGSTITTTVDNSGHWEISPNPLPDGATGTVVETDPAGNATGGLTTGPSDQTPPAALNESAIDLNDDVGTITGTIAHGGVTDDGKPTFSGHIDGGDVATVNVYDNGALIGSAAVDTDGNWSFEPALPITPGSHDFQAAPVDGAGNEGPKTGDWNFTLLGAAPAAPAITLVTDDNAQTAVALQKGDTTADATPTIGGTGSAGTTVTVFVNGTAVGSTVVADDGTWSLTTPTLSGDGVKTITAQASDAAGQLSPMTGGFDIVLDTTAPAAPATVAALDSVGPVTGAIAQGSATDDARPQFTGSGAEANAVVTLYDGATVLGTATVDASGNWSFTPLTPLADGAHAITATLTDQAGNVSAASPALNFAVDTGTVIVSIAKAIDDVGTIQGDVANNGLTDDATPTLAGTATPNAVVTVKEGTTVLGSVTADAQGNWSLTLPPQSEGAHTYTAVAANTAGTEGSANFTLTIDLTPPSTPVVGTVSDDVGVYQGTLAQNGYTDDTTPTLAGSGATPGNTILVYDNGSLAGSVTVASDGTWNYTPTTPLAEGTHNLTAVAVDAAGNQSAPGTPFVLNVDTTPPQAAVAITGITPDTGTPGDFVTSSTTLTVYGTLSQALGANESVQISIDGGATWINATSVAGTSWSYVDPRVLADGEVDYAVRVIDTAGNVGSSASQAVFIDTGISLSVQITDITPDSGVAGDFITNAGQITVTGTLSQALPGGAKVQVSTDGGNTWADAATTGTSWIYADPTAYTGSTTVHYDVRVLSAGGDVVDTVGQDVVIDMTPPAALAQIVSITEDLGASGSDFITSDNRPVINGQVNQAVDDGSSVLVSIDGGNSWQPATTFDGTNWTLDLGGQTLADGSYVLQARVQDAAGNLGTISTQVLQINTQPLDAGGISSTFALNTDTSVGVAGVYSTAQTATNGDLTTRDQTLTFSGTLTKALTANQYLQLSLDDGHTWVTVLSQSGTLWTYSADALTGSQTLNVKMQVVSASGVVATGTSFVDQTVVLALDAPPSLAQAPNIASVTDTNAAYAFSSTLYGKVAAGSLVALVDDVNRDGTYEEGIDRITGYASADQ</sequence>
<proteinExistence type="predicted"/>
<organism evidence="4 5">
    <name type="scientific">Paraburkholderia caballeronis</name>
    <dbReference type="NCBI Taxonomy" id="416943"/>
    <lineage>
        <taxon>Bacteria</taxon>
        <taxon>Pseudomonadati</taxon>
        <taxon>Pseudomonadota</taxon>
        <taxon>Betaproteobacteria</taxon>
        <taxon>Burkholderiales</taxon>
        <taxon>Burkholderiaceae</taxon>
        <taxon>Paraburkholderia</taxon>
    </lineage>
</organism>